<organism evidence="1 2">
    <name type="scientific">Enterovibrio qingdaonensis</name>
    <dbReference type="NCBI Taxonomy" id="2899818"/>
    <lineage>
        <taxon>Bacteria</taxon>
        <taxon>Pseudomonadati</taxon>
        <taxon>Pseudomonadota</taxon>
        <taxon>Gammaproteobacteria</taxon>
        <taxon>Vibrionales</taxon>
        <taxon>Vibrionaceae</taxon>
        <taxon>Enterovibrio</taxon>
    </lineage>
</organism>
<evidence type="ECO:0000313" key="1">
    <source>
        <dbReference type="EMBL" id="MDD1780259.1"/>
    </source>
</evidence>
<evidence type="ECO:0008006" key="3">
    <source>
        <dbReference type="Google" id="ProtNLM"/>
    </source>
</evidence>
<dbReference type="EMBL" id="JAJUBB010000002">
    <property type="protein sequence ID" value="MDD1780259.1"/>
    <property type="molecule type" value="Genomic_DNA"/>
</dbReference>
<evidence type="ECO:0000313" key="2">
    <source>
        <dbReference type="Proteomes" id="UP001149821"/>
    </source>
</evidence>
<accession>A0ABT5QHE1</accession>
<sequence length="146" mass="16346">MKWIEMQPHLDTHDVAIVVGPHRSGKTEFIVQQYGDHEISIDVNKASKAYSGGNPAITEEEWAEIASRDCPFITAIDAHTLRSDDLFLLIDLASKTKKKLYMTCFDIEAIPFAEVMALICQNQQSLVKIEMLESGDVYAWSLVGNS</sequence>
<name>A0ABT5QHE1_9GAMM</name>
<gene>
    <name evidence="1" type="ORF">LRP49_03505</name>
</gene>
<keyword evidence="2" id="KW-1185">Reference proteome</keyword>
<dbReference type="Proteomes" id="UP001149821">
    <property type="component" value="Unassembled WGS sequence"/>
</dbReference>
<proteinExistence type="predicted"/>
<reference evidence="1" key="1">
    <citation type="submission" date="2021-12" db="EMBL/GenBank/DDBJ databases">
        <title>Enterovibrio ZSDZ35 sp. nov. and Enterovibrio ZSDZ42 sp. nov., isolated from coastal seawater in Qingdao.</title>
        <authorList>
            <person name="Zhang P."/>
        </authorList>
    </citation>
    <scope>NUCLEOTIDE SEQUENCE</scope>
    <source>
        <strain evidence="1">ZSDZ35</strain>
    </source>
</reference>
<comment type="caution">
    <text evidence="1">The sequence shown here is derived from an EMBL/GenBank/DDBJ whole genome shotgun (WGS) entry which is preliminary data.</text>
</comment>
<dbReference type="RefSeq" id="WP_274140263.1">
    <property type="nucleotide sequence ID" value="NZ_JAJUBB010000002.1"/>
</dbReference>
<protein>
    <recommendedName>
        <fullName evidence="3">AAA domain-containing protein</fullName>
    </recommendedName>
</protein>